<evidence type="ECO:0000256" key="2">
    <source>
        <dbReference type="SAM" id="Phobius"/>
    </source>
</evidence>
<name>A0A6J7F5H7_9ZZZZ</name>
<sequence length="338" mass="35063">MGAVLALAFSAGMVATINPCGFAMLPAYLAYFLGLEAPRSVANSAPAEGPDGAATVAAPVGIDPVRSPVLRALAVSGCVTLGFLLVFGIMGFAWSSVSGLIGRRLPYITIVVGIALISVGIAMLRGFEPVIKLPGIKMSSEGREMTSMFIYGISYAVASLSCTIPIFIGIVSTTLDRNSFAAGLSTFLAYGLGMGTTLAILTLSVALTQQGILRAFRRLLPYVNTISGGFLILAGLFVSYYAAVEISELSSGGSSAIVQTARQAQSSMQRFVERVGGLQLALAAAIILGAVIAISVMLRPRDSEQVKGSEQVKNSEQVKDSEQVEDSEAPVHAGEDGA</sequence>
<feature type="transmembrane region" description="Helical" evidence="2">
    <location>
        <begin position="148"/>
        <end position="175"/>
    </location>
</feature>
<feature type="transmembrane region" description="Helical" evidence="2">
    <location>
        <begin position="6"/>
        <end position="31"/>
    </location>
</feature>
<proteinExistence type="predicted"/>
<keyword evidence="2" id="KW-1133">Transmembrane helix</keyword>
<protein>
    <submittedName>
        <fullName evidence="3">Unannotated protein</fullName>
    </submittedName>
</protein>
<reference evidence="3" key="1">
    <citation type="submission" date="2020-05" db="EMBL/GenBank/DDBJ databases">
        <authorList>
            <person name="Chiriac C."/>
            <person name="Salcher M."/>
            <person name="Ghai R."/>
            <person name="Kavagutti S V."/>
        </authorList>
    </citation>
    <scope>NUCLEOTIDE SEQUENCE</scope>
</reference>
<feature type="region of interest" description="Disordered" evidence="1">
    <location>
        <begin position="304"/>
        <end position="338"/>
    </location>
</feature>
<keyword evidence="2" id="KW-0472">Membrane</keyword>
<evidence type="ECO:0000256" key="1">
    <source>
        <dbReference type="SAM" id="MobiDB-lite"/>
    </source>
</evidence>
<feature type="transmembrane region" description="Helical" evidence="2">
    <location>
        <begin position="106"/>
        <end position="127"/>
    </location>
</feature>
<dbReference type="EMBL" id="CAFBMG010000008">
    <property type="protein sequence ID" value="CAB4890111.1"/>
    <property type="molecule type" value="Genomic_DNA"/>
</dbReference>
<keyword evidence="2" id="KW-0812">Transmembrane</keyword>
<feature type="transmembrane region" description="Helical" evidence="2">
    <location>
        <begin position="187"/>
        <end position="207"/>
    </location>
</feature>
<gene>
    <name evidence="3" type="ORF">UFOPK3519_00188</name>
</gene>
<dbReference type="PANTHER" id="PTHR31272:SF4">
    <property type="entry name" value="CYTOCHROME C-TYPE BIOGENESIS PROTEIN HI_1454-RELATED"/>
    <property type="match status" value="1"/>
</dbReference>
<dbReference type="InterPro" id="IPR051790">
    <property type="entry name" value="Cytochrome_c-biogenesis_DsbD"/>
</dbReference>
<dbReference type="AlphaFoldDB" id="A0A6J7F5H7"/>
<dbReference type="PANTHER" id="PTHR31272">
    <property type="entry name" value="CYTOCHROME C-TYPE BIOGENESIS PROTEIN HI_1454-RELATED"/>
    <property type="match status" value="1"/>
</dbReference>
<accession>A0A6J7F5H7</accession>
<organism evidence="3">
    <name type="scientific">freshwater metagenome</name>
    <dbReference type="NCBI Taxonomy" id="449393"/>
    <lineage>
        <taxon>unclassified sequences</taxon>
        <taxon>metagenomes</taxon>
        <taxon>ecological metagenomes</taxon>
    </lineage>
</organism>
<evidence type="ECO:0000313" key="3">
    <source>
        <dbReference type="EMBL" id="CAB4890111.1"/>
    </source>
</evidence>
<feature type="transmembrane region" description="Helical" evidence="2">
    <location>
        <begin position="72"/>
        <end position="94"/>
    </location>
</feature>
<feature type="transmembrane region" description="Helical" evidence="2">
    <location>
        <begin position="278"/>
        <end position="298"/>
    </location>
</feature>
<feature type="transmembrane region" description="Helical" evidence="2">
    <location>
        <begin position="219"/>
        <end position="243"/>
    </location>
</feature>